<keyword evidence="1" id="KW-0732">Signal</keyword>
<proteinExistence type="predicted"/>
<accession>A0A5C3E1B0</accession>
<organism evidence="2 3">
    <name type="scientific">Ustilago trichophora</name>
    <dbReference type="NCBI Taxonomy" id="86804"/>
    <lineage>
        <taxon>Eukaryota</taxon>
        <taxon>Fungi</taxon>
        <taxon>Dikarya</taxon>
        <taxon>Basidiomycota</taxon>
        <taxon>Ustilaginomycotina</taxon>
        <taxon>Ustilaginomycetes</taxon>
        <taxon>Ustilaginales</taxon>
        <taxon>Ustilaginaceae</taxon>
        <taxon>Ustilago</taxon>
    </lineage>
</organism>
<dbReference type="EMBL" id="OOIN01000005">
    <property type="protein sequence ID" value="SPO23286.1"/>
    <property type="molecule type" value="Genomic_DNA"/>
</dbReference>
<dbReference type="AlphaFoldDB" id="A0A5C3E1B0"/>
<evidence type="ECO:0000256" key="1">
    <source>
        <dbReference type="SAM" id="SignalP"/>
    </source>
</evidence>
<keyword evidence="3" id="KW-1185">Reference proteome</keyword>
<dbReference type="PRINTS" id="PR01228">
    <property type="entry name" value="EGGSHELL"/>
</dbReference>
<evidence type="ECO:0000313" key="2">
    <source>
        <dbReference type="EMBL" id="SPO23286.1"/>
    </source>
</evidence>
<sequence>MTRISSALVLAAALAFMSSAVSDASAATLPTRDVAESNGQLLPDVLALDARDANEQNAADASNKEDATNQWWCPWNTHWSPGMQRCVPNWRPPIWQPPIWRPGPGPWSREENVKRDELVARDPQGGPGGYGGGYGGYGGRGGYGGGGYGGYGGRGGYGGGGYGGYGGRGGYGGYGGGGYRGGGYGGYGRGGRRYNTEAEAIEGVQAEDNSKDNN</sequence>
<evidence type="ECO:0000313" key="3">
    <source>
        <dbReference type="Proteomes" id="UP000324022"/>
    </source>
</evidence>
<name>A0A5C3E1B0_9BASI</name>
<dbReference type="Proteomes" id="UP000324022">
    <property type="component" value="Unassembled WGS sequence"/>
</dbReference>
<protein>
    <recommendedName>
        <fullName evidence="4">Glycine-rich protein</fullName>
    </recommendedName>
</protein>
<feature type="signal peptide" evidence="1">
    <location>
        <begin position="1"/>
        <end position="26"/>
    </location>
</feature>
<evidence type="ECO:0008006" key="4">
    <source>
        <dbReference type="Google" id="ProtNLM"/>
    </source>
</evidence>
<reference evidence="2 3" key="1">
    <citation type="submission" date="2018-03" db="EMBL/GenBank/DDBJ databases">
        <authorList>
            <person name="Guldener U."/>
        </authorList>
    </citation>
    <scope>NUCLEOTIDE SEQUENCE [LARGE SCALE GENOMIC DNA]</scope>
    <source>
        <strain evidence="2 3">NBRC100155</strain>
    </source>
</reference>
<feature type="chain" id="PRO_5022677190" description="Glycine-rich protein" evidence="1">
    <location>
        <begin position="27"/>
        <end position="214"/>
    </location>
</feature>
<gene>
    <name evidence="2" type="ORF">UTRI_01964</name>
</gene>